<dbReference type="GO" id="GO:0005634">
    <property type="term" value="C:nucleus"/>
    <property type="evidence" value="ECO:0007669"/>
    <property type="project" value="UniProtKB-SubCell"/>
</dbReference>
<evidence type="ECO:0000313" key="5">
    <source>
        <dbReference type="EMBL" id="KAG7661990.1"/>
    </source>
</evidence>
<dbReference type="GO" id="GO:0045944">
    <property type="term" value="P:positive regulation of transcription by RNA polymerase II"/>
    <property type="evidence" value="ECO:0007669"/>
    <property type="project" value="TreeGrafter"/>
</dbReference>
<reference evidence="5 6" key="1">
    <citation type="journal article" date="2021" name="DNA Res.">
        <title>Genome analysis of Candida subhashii reveals its hybrid nature and dual mitochondrial genome conformations.</title>
        <authorList>
            <person name="Mixao V."/>
            <person name="Hegedusova E."/>
            <person name="Saus E."/>
            <person name="Pryszcz L.P."/>
            <person name="Cillingova A."/>
            <person name="Nosek J."/>
            <person name="Gabaldon T."/>
        </authorList>
    </citation>
    <scope>NUCLEOTIDE SEQUENCE [LARGE SCALE GENOMIC DNA]</scope>
    <source>
        <strain evidence="5 6">CBS 10753</strain>
    </source>
</reference>
<gene>
    <name evidence="5" type="ORF">J8A68_004490</name>
</gene>
<feature type="region of interest" description="Disordered" evidence="3">
    <location>
        <begin position="1"/>
        <end position="20"/>
    </location>
</feature>
<dbReference type="PROSITE" id="PS00463">
    <property type="entry name" value="ZN2_CY6_FUNGAL_1"/>
    <property type="match status" value="1"/>
</dbReference>
<dbReference type="PROSITE" id="PS50048">
    <property type="entry name" value="ZN2_CY6_FUNGAL_2"/>
    <property type="match status" value="1"/>
</dbReference>
<comment type="caution">
    <text evidence="5">The sequence shown here is derived from an EMBL/GenBank/DDBJ whole genome shotgun (WGS) entry which is preliminary data.</text>
</comment>
<sequence>MNSAKKSKAELKRGYSRGGCRECKRRKIKCDETKPSCQQCTRLQKECAYPKEGEKVLRVSKKILATNPNPVVPTPPKPFTIQLYSGPNDFAKGRTKKKIKKVKVEPGPLINLQAPSNEDPKPEINRPSSIINLLNSSPHINIRKVSEPAGNDGFFGSPTSTGSISHVSPSSMVLGDVYNDDDLNLIALDLNNIVNDIIFTSNMNFPNHDVNDPNFIFNPFLVQGASEAFTQANKDDIPKHIPLDYIKLNTDKERGYLENFYFIFSMQILPFGAYDKTTGLYSNPLRDIILKYASKEPFLLSAVLSQGAKIAHEKTNDVQDYDAYGSYLSTCLRLLGPALTRNREKKVKDDLTSNIESILITVLLLTSSNACTAKQSWRPHLKGAKDILIKATNSRIRSSKTLILCRIWFADFEILAGQSSHLGGTLKLDSELDSVINFTDEYEISVLKDFNIIQDNNYSIMFGYNTNCVHIFRDLSKILNRRREEGEDFKPSDSLEYIRLLSGFYNEYNITYIDRSCYPVNATPTAINETHNLIDTIYTTKGNITVSWMDLTQQAYSLAGLITVFTQVLLDSPDLPHIKDLNQRLVSLISVFEKSKDHSKMVFPFGFSMIQWPMSVAGMNCTEEDQKSIIEGYFKICASMNSSSAEIAIKRIKKVWESRERGEEYLDDDDDDEVNKIDIVAY</sequence>
<dbReference type="PANTHER" id="PTHR37534:SF49">
    <property type="entry name" value="LYSINE BIOSYNTHESIS REGULATORY PROTEIN LYS14"/>
    <property type="match status" value="1"/>
</dbReference>
<dbReference type="OrthoDB" id="424974at2759"/>
<dbReference type="GO" id="GO:0000981">
    <property type="term" value="F:DNA-binding transcription factor activity, RNA polymerase II-specific"/>
    <property type="evidence" value="ECO:0007669"/>
    <property type="project" value="InterPro"/>
</dbReference>
<dbReference type="Pfam" id="PF00172">
    <property type="entry name" value="Zn_clus"/>
    <property type="match status" value="1"/>
</dbReference>
<dbReference type="CDD" id="cd00067">
    <property type="entry name" value="GAL4"/>
    <property type="match status" value="1"/>
</dbReference>
<comment type="subcellular location">
    <subcellularLocation>
        <location evidence="1">Nucleus</location>
    </subcellularLocation>
</comment>
<evidence type="ECO:0000259" key="4">
    <source>
        <dbReference type="PROSITE" id="PS50048"/>
    </source>
</evidence>
<dbReference type="SMART" id="SM00066">
    <property type="entry name" value="GAL4"/>
    <property type="match status" value="1"/>
</dbReference>
<protein>
    <recommendedName>
        <fullName evidence="4">Zn(2)-C6 fungal-type domain-containing protein</fullName>
    </recommendedName>
</protein>
<feature type="domain" description="Zn(2)-C6 fungal-type" evidence="4">
    <location>
        <begin position="19"/>
        <end position="49"/>
    </location>
</feature>
<evidence type="ECO:0000256" key="2">
    <source>
        <dbReference type="ARBA" id="ARBA00023242"/>
    </source>
</evidence>
<proteinExistence type="predicted"/>
<organism evidence="5 6">
    <name type="scientific">[Candida] subhashii</name>
    <dbReference type="NCBI Taxonomy" id="561895"/>
    <lineage>
        <taxon>Eukaryota</taxon>
        <taxon>Fungi</taxon>
        <taxon>Dikarya</taxon>
        <taxon>Ascomycota</taxon>
        <taxon>Saccharomycotina</taxon>
        <taxon>Pichiomycetes</taxon>
        <taxon>Debaryomycetaceae</taxon>
        <taxon>Spathaspora</taxon>
    </lineage>
</organism>
<dbReference type="Proteomes" id="UP000694255">
    <property type="component" value="Unassembled WGS sequence"/>
</dbReference>
<dbReference type="EMBL" id="JAGSYN010000186">
    <property type="protein sequence ID" value="KAG7661990.1"/>
    <property type="molecule type" value="Genomic_DNA"/>
</dbReference>
<dbReference type="GO" id="GO:0000976">
    <property type="term" value="F:transcription cis-regulatory region binding"/>
    <property type="evidence" value="ECO:0007669"/>
    <property type="project" value="TreeGrafter"/>
</dbReference>
<dbReference type="GeneID" id="73471290"/>
<accession>A0A8J5QSI0</accession>
<evidence type="ECO:0000313" key="6">
    <source>
        <dbReference type="Proteomes" id="UP000694255"/>
    </source>
</evidence>
<evidence type="ECO:0000256" key="1">
    <source>
        <dbReference type="ARBA" id="ARBA00004123"/>
    </source>
</evidence>
<keyword evidence="2" id="KW-0539">Nucleus</keyword>
<dbReference type="RefSeq" id="XP_049262223.1">
    <property type="nucleotide sequence ID" value="XM_049408454.1"/>
</dbReference>
<dbReference type="InterPro" id="IPR001138">
    <property type="entry name" value="Zn2Cys6_DnaBD"/>
</dbReference>
<dbReference type="InterPro" id="IPR021858">
    <property type="entry name" value="Fun_TF"/>
</dbReference>
<dbReference type="PANTHER" id="PTHR37534">
    <property type="entry name" value="TRANSCRIPTIONAL ACTIVATOR PROTEIN UGA3"/>
    <property type="match status" value="1"/>
</dbReference>
<dbReference type="Pfam" id="PF11951">
    <property type="entry name" value="Fungal_trans_2"/>
    <property type="match status" value="1"/>
</dbReference>
<name>A0A8J5QSI0_9ASCO</name>
<evidence type="ECO:0000256" key="3">
    <source>
        <dbReference type="SAM" id="MobiDB-lite"/>
    </source>
</evidence>
<dbReference type="GO" id="GO:0008270">
    <property type="term" value="F:zinc ion binding"/>
    <property type="evidence" value="ECO:0007669"/>
    <property type="project" value="InterPro"/>
</dbReference>
<dbReference type="AlphaFoldDB" id="A0A8J5QSI0"/>
<keyword evidence="6" id="KW-1185">Reference proteome</keyword>